<keyword evidence="6" id="KW-1003">Cell membrane</keyword>
<comment type="similarity">
    <text evidence="2">Belongs to the CpsC/CapA family.</text>
</comment>
<feature type="region of interest" description="Disordered" evidence="17">
    <location>
        <begin position="457"/>
        <end position="482"/>
    </location>
</feature>
<keyword evidence="14 18" id="KW-0472">Membrane</keyword>
<keyword evidence="9 18" id="KW-0812">Transmembrane</keyword>
<evidence type="ECO:0000256" key="16">
    <source>
        <dbReference type="ARBA" id="ARBA00051245"/>
    </source>
</evidence>
<dbReference type="RefSeq" id="WP_058742205.1">
    <property type="nucleotide sequence ID" value="NZ_BAAAWP010000001.1"/>
</dbReference>
<dbReference type="Pfam" id="PF02706">
    <property type="entry name" value="Wzz"/>
    <property type="match status" value="1"/>
</dbReference>
<feature type="transmembrane region" description="Helical" evidence="18">
    <location>
        <begin position="12"/>
        <end position="34"/>
    </location>
</feature>
<keyword evidence="11 21" id="KW-0418">Kinase</keyword>
<keyword evidence="13 18" id="KW-1133">Transmembrane helix</keyword>
<organism evidence="21 22">
    <name type="scientific">Curtobacterium citreum</name>
    <dbReference type="NCBI Taxonomy" id="2036"/>
    <lineage>
        <taxon>Bacteria</taxon>
        <taxon>Bacillati</taxon>
        <taxon>Actinomycetota</taxon>
        <taxon>Actinomycetes</taxon>
        <taxon>Micrococcales</taxon>
        <taxon>Microbacteriaceae</taxon>
        <taxon>Curtobacterium</taxon>
    </lineage>
</organism>
<dbReference type="FunFam" id="3.40.50.300:FF:000527">
    <property type="entry name" value="Tyrosine-protein kinase etk"/>
    <property type="match status" value="1"/>
</dbReference>
<dbReference type="InterPro" id="IPR025669">
    <property type="entry name" value="AAA_dom"/>
</dbReference>
<evidence type="ECO:0000259" key="20">
    <source>
        <dbReference type="Pfam" id="PF13614"/>
    </source>
</evidence>
<evidence type="ECO:0000256" key="7">
    <source>
        <dbReference type="ARBA" id="ARBA00022519"/>
    </source>
</evidence>
<dbReference type="InterPro" id="IPR050445">
    <property type="entry name" value="Bact_polysacc_biosynth/exp"/>
</dbReference>
<dbReference type="GO" id="GO:0042802">
    <property type="term" value="F:identical protein binding"/>
    <property type="evidence" value="ECO:0007669"/>
    <property type="project" value="UniProtKB-ARBA"/>
</dbReference>
<comment type="subcellular location">
    <subcellularLocation>
        <location evidence="1">Cell inner membrane</location>
        <topology evidence="1">Multi-pass membrane protein</topology>
    </subcellularLocation>
</comment>
<evidence type="ECO:0000256" key="11">
    <source>
        <dbReference type="ARBA" id="ARBA00022777"/>
    </source>
</evidence>
<feature type="domain" description="Polysaccharide chain length determinant N-terminal" evidence="19">
    <location>
        <begin position="2"/>
        <end position="88"/>
    </location>
</feature>
<name>A0A850DYS7_9MICO</name>
<evidence type="ECO:0000256" key="15">
    <source>
        <dbReference type="ARBA" id="ARBA00023137"/>
    </source>
</evidence>
<comment type="similarity">
    <text evidence="3">Belongs to the CpsD/CapB family.</text>
</comment>
<protein>
    <recommendedName>
        <fullName evidence="5">non-specific protein-tyrosine kinase</fullName>
        <ecNumber evidence="5">2.7.10.2</ecNumber>
    </recommendedName>
</protein>
<comment type="similarity">
    <text evidence="4">Belongs to the etk/wzc family.</text>
</comment>
<evidence type="ECO:0000256" key="3">
    <source>
        <dbReference type="ARBA" id="ARBA00007316"/>
    </source>
</evidence>
<keyword evidence="8 21" id="KW-0808">Transferase</keyword>
<dbReference type="NCBIfam" id="TIGR01007">
    <property type="entry name" value="eps_fam"/>
    <property type="match status" value="1"/>
</dbReference>
<evidence type="ECO:0000256" key="10">
    <source>
        <dbReference type="ARBA" id="ARBA00022741"/>
    </source>
</evidence>
<dbReference type="Pfam" id="PF13614">
    <property type="entry name" value="AAA_31"/>
    <property type="match status" value="1"/>
</dbReference>
<evidence type="ECO:0000256" key="5">
    <source>
        <dbReference type="ARBA" id="ARBA00011903"/>
    </source>
</evidence>
<dbReference type="Gene3D" id="3.40.50.300">
    <property type="entry name" value="P-loop containing nucleotide triphosphate hydrolases"/>
    <property type="match status" value="1"/>
</dbReference>
<evidence type="ECO:0000256" key="9">
    <source>
        <dbReference type="ARBA" id="ARBA00022692"/>
    </source>
</evidence>
<accession>A0A850DYS7</accession>
<comment type="catalytic activity">
    <reaction evidence="16">
        <text>L-tyrosyl-[protein] + ATP = O-phospho-L-tyrosyl-[protein] + ADP + H(+)</text>
        <dbReference type="Rhea" id="RHEA:10596"/>
        <dbReference type="Rhea" id="RHEA-COMP:10136"/>
        <dbReference type="Rhea" id="RHEA-COMP:20101"/>
        <dbReference type="ChEBI" id="CHEBI:15378"/>
        <dbReference type="ChEBI" id="CHEBI:30616"/>
        <dbReference type="ChEBI" id="CHEBI:46858"/>
        <dbReference type="ChEBI" id="CHEBI:61978"/>
        <dbReference type="ChEBI" id="CHEBI:456216"/>
        <dbReference type="EC" id="2.7.10.2"/>
    </reaction>
</comment>
<dbReference type="EC" id="2.7.10.2" evidence="5"/>
<dbReference type="Proteomes" id="UP000539146">
    <property type="component" value="Unassembled WGS sequence"/>
</dbReference>
<evidence type="ECO:0000259" key="19">
    <source>
        <dbReference type="Pfam" id="PF02706"/>
    </source>
</evidence>
<evidence type="ECO:0000256" key="18">
    <source>
        <dbReference type="SAM" id="Phobius"/>
    </source>
</evidence>
<dbReference type="SUPFAM" id="SSF52540">
    <property type="entry name" value="P-loop containing nucleoside triphosphate hydrolases"/>
    <property type="match status" value="1"/>
</dbReference>
<comment type="caution">
    <text evidence="21">The sequence shown here is derived from an EMBL/GenBank/DDBJ whole genome shotgun (WGS) entry which is preliminary data.</text>
</comment>
<dbReference type="CDD" id="cd05387">
    <property type="entry name" value="BY-kinase"/>
    <property type="match status" value="1"/>
</dbReference>
<keyword evidence="15" id="KW-0829">Tyrosine-protein kinase</keyword>
<feature type="transmembrane region" description="Helical" evidence="18">
    <location>
        <begin position="173"/>
        <end position="194"/>
    </location>
</feature>
<dbReference type="InterPro" id="IPR005702">
    <property type="entry name" value="Wzc-like_C"/>
</dbReference>
<dbReference type="GO" id="GO:0004715">
    <property type="term" value="F:non-membrane spanning protein tyrosine kinase activity"/>
    <property type="evidence" value="ECO:0007669"/>
    <property type="project" value="UniProtKB-EC"/>
</dbReference>
<evidence type="ECO:0000256" key="8">
    <source>
        <dbReference type="ARBA" id="ARBA00022679"/>
    </source>
</evidence>
<evidence type="ECO:0000256" key="2">
    <source>
        <dbReference type="ARBA" id="ARBA00006683"/>
    </source>
</evidence>
<evidence type="ECO:0000256" key="4">
    <source>
        <dbReference type="ARBA" id="ARBA00008883"/>
    </source>
</evidence>
<keyword evidence="7" id="KW-0997">Cell inner membrane</keyword>
<evidence type="ECO:0000256" key="12">
    <source>
        <dbReference type="ARBA" id="ARBA00022840"/>
    </source>
</evidence>
<keyword evidence="12" id="KW-0067">ATP-binding</keyword>
<dbReference type="GO" id="GO:0005886">
    <property type="term" value="C:plasma membrane"/>
    <property type="evidence" value="ECO:0007669"/>
    <property type="project" value="UniProtKB-SubCell"/>
</dbReference>
<evidence type="ECO:0000256" key="1">
    <source>
        <dbReference type="ARBA" id="ARBA00004429"/>
    </source>
</evidence>
<reference evidence="21 22" key="1">
    <citation type="submission" date="2020-05" db="EMBL/GenBank/DDBJ databases">
        <title>Genome Sequencing of Type Strains.</title>
        <authorList>
            <person name="Lemaire J.F."/>
            <person name="Inderbitzin P."/>
            <person name="Gregorio O.A."/>
            <person name="Collins S.B."/>
            <person name="Wespe N."/>
            <person name="Knight-Connoni V."/>
        </authorList>
    </citation>
    <scope>NUCLEOTIDE SEQUENCE [LARGE SCALE GENOMIC DNA]</scope>
    <source>
        <strain evidence="21 22">DSM 20512</strain>
    </source>
</reference>
<evidence type="ECO:0000256" key="6">
    <source>
        <dbReference type="ARBA" id="ARBA00022475"/>
    </source>
</evidence>
<dbReference type="GO" id="GO:0005524">
    <property type="term" value="F:ATP binding"/>
    <property type="evidence" value="ECO:0007669"/>
    <property type="project" value="UniProtKB-KW"/>
</dbReference>
<dbReference type="EMBL" id="JABMCG010000125">
    <property type="protein sequence ID" value="NUU29555.1"/>
    <property type="molecule type" value="Genomic_DNA"/>
</dbReference>
<proteinExistence type="inferred from homology"/>
<evidence type="ECO:0000313" key="21">
    <source>
        <dbReference type="EMBL" id="NUU29555.1"/>
    </source>
</evidence>
<evidence type="ECO:0000256" key="13">
    <source>
        <dbReference type="ARBA" id="ARBA00022989"/>
    </source>
</evidence>
<dbReference type="PANTHER" id="PTHR32309">
    <property type="entry name" value="TYROSINE-PROTEIN KINASE"/>
    <property type="match status" value="1"/>
</dbReference>
<keyword evidence="10" id="KW-0547">Nucleotide-binding</keyword>
<gene>
    <name evidence="21" type="ORF">HP467_15800</name>
</gene>
<evidence type="ECO:0000313" key="22">
    <source>
        <dbReference type="Proteomes" id="UP000539146"/>
    </source>
</evidence>
<dbReference type="InterPro" id="IPR003856">
    <property type="entry name" value="LPS_length_determ_N"/>
</dbReference>
<feature type="domain" description="AAA" evidence="20">
    <location>
        <begin position="274"/>
        <end position="391"/>
    </location>
</feature>
<dbReference type="AlphaFoldDB" id="A0A850DYS7"/>
<dbReference type="InterPro" id="IPR027417">
    <property type="entry name" value="P-loop_NTPase"/>
</dbReference>
<dbReference type="PANTHER" id="PTHR32309:SF13">
    <property type="entry name" value="FERRIC ENTEROBACTIN TRANSPORT PROTEIN FEPE"/>
    <property type="match status" value="1"/>
</dbReference>
<evidence type="ECO:0000256" key="14">
    <source>
        <dbReference type="ARBA" id="ARBA00023136"/>
    </source>
</evidence>
<sequence length="482" mass="50667">MELRDYITVLRKGWVLIVVLALVGVAAAAGFSLLKKPVYSASAQVFVSTETSGSASDLAQGNTFTQQRVLTYSNLVQTPIVLLPVISSLKLDMNADQLAKMVSATAPTSTTLISITVNDTNPVQATEIANAVSSSLTNVVQDIEATDANGTSTVKLTRVKQADVPLSPVSPNVPVNIALGLLVGLALGVGIAVLRETLDNRVRTETDVEKISAKPVVGGIAFDGKASERPLIVQVDPRSPRAESFRTLRTNLQFLDLGTGARTFVMTSSMQSEGKSTTVANLAIALDSAGFRVILIDADLRRPRVGEYMEVDGSAGLTDVLIGRASLEDVAQPWGRGNLVVLPAGQIPPNPSELLGSKAMQDLITTLEGQFDYVLFDAPPLLPVTDAAILSKKASGAILAVASGKTHKGQLAAAVASLENVGAPIAGFVITMMPVRGPGAYGYGRYGYGYGYGLDEAEPTQPETKAPKKARGKLGTLRRADR</sequence>
<evidence type="ECO:0000256" key="17">
    <source>
        <dbReference type="SAM" id="MobiDB-lite"/>
    </source>
</evidence>